<dbReference type="Pfam" id="PF12849">
    <property type="entry name" value="PBP_like_2"/>
    <property type="match status" value="1"/>
</dbReference>
<evidence type="ECO:0000313" key="7">
    <source>
        <dbReference type="Proteomes" id="UP000006228"/>
    </source>
</evidence>
<evidence type="ECO:0000256" key="3">
    <source>
        <dbReference type="ARBA" id="ARBA00022729"/>
    </source>
</evidence>
<dbReference type="PANTHER" id="PTHR30570:SF1">
    <property type="entry name" value="PHOSPHATE-BINDING PROTEIN PSTS"/>
    <property type="match status" value="1"/>
</dbReference>
<dbReference type="InterPro" id="IPR024370">
    <property type="entry name" value="PBP_domain"/>
</dbReference>
<dbReference type="GO" id="GO:0006817">
    <property type="term" value="P:phosphate ion transport"/>
    <property type="evidence" value="ECO:0007669"/>
    <property type="project" value="UniProtKB-UniRule"/>
</dbReference>
<keyword evidence="4" id="KW-0574">Periplasm</keyword>
<keyword evidence="4" id="KW-0592">Phosphate transport</keyword>
<dbReference type="AlphaFoldDB" id="E8MDG5"/>
<sequence>MLKNARLSWITCCAIALSATTSDVHAKDLIKIEGSSTVYPITYQLAKRYMLSEGTGTQVAVGISGTGGGFRKFCRGRTDISNASRPIKQKERQLCQANGIEFIELPVAMDAITVVVNSENTWLESLSLRQLNQIWQREAEASLTSWSQFDAKFPNNPLQLHGPGPDSGTYDYFTEVTLAGEPSRQDYIANEDDSAMVAEVAADPNAMAFLGFAYYLQNQDKLKAIAISEFGGPPMLPNVENVMEGGYSALSRPLFIYVNKASLEKRGSVKRFLEMYFQPENIDQTVALSGYIPLSAQMYDVARQVLQLKKTGSVFTSSDMSNNFERFMQQRLN</sequence>
<proteinExistence type="inferred from homology"/>
<comment type="function">
    <text evidence="4">Involved in the system for phosphate transport across the cytoplasmic membrane.</text>
</comment>
<dbReference type="GeneID" id="95571559"/>
<feature type="domain" description="PBP" evidence="5">
    <location>
        <begin position="25"/>
        <end position="275"/>
    </location>
</feature>
<dbReference type="GO" id="GO:0042597">
    <property type="term" value="C:periplasmic space"/>
    <property type="evidence" value="ECO:0007669"/>
    <property type="project" value="UniProtKB-SubCell"/>
</dbReference>
<comment type="caution">
    <text evidence="6">The sequence shown here is derived from an EMBL/GenBank/DDBJ whole genome shotgun (WGS) entry which is preliminary data.</text>
</comment>
<dbReference type="eggNOG" id="COG0226">
    <property type="taxonomic scope" value="Bacteria"/>
</dbReference>
<keyword evidence="3 4" id="KW-0732">Signal</keyword>
<dbReference type="Proteomes" id="UP000006228">
    <property type="component" value="Unassembled WGS sequence"/>
</dbReference>
<comment type="similarity">
    <text evidence="1 4">Belongs to the PstS family.</text>
</comment>
<dbReference type="GO" id="GO:0042301">
    <property type="term" value="F:phosphate ion binding"/>
    <property type="evidence" value="ECO:0007669"/>
    <property type="project" value="UniProtKB-UniRule"/>
</dbReference>
<keyword evidence="4" id="KW-0964">Secreted</keyword>
<dbReference type="RefSeq" id="WP_008081596.1">
    <property type="nucleotide sequence ID" value="NZ_AEVT01000122.1"/>
</dbReference>
<organism evidence="6 7">
    <name type="scientific">Vibrio sinaloensis DSM 21326</name>
    <dbReference type="NCBI Taxonomy" id="945550"/>
    <lineage>
        <taxon>Bacteria</taxon>
        <taxon>Pseudomonadati</taxon>
        <taxon>Pseudomonadota</taxon>
        <taxon>Gammaproteobacteria</taxon>
        <taxon>Vibrionales</taxon>
        <taxon>Vibrionaceae</taxon>
        <taxon>Vibrio</taxon>
        <taxon>Vibrio oreintalis group</taxon>
    </lineage>
</organism>
<dbReference type="GO" id="GO:0007155">
    <property type="term" value="P:cell adhesion"/>
    <property type="evidence" value="ECO:0007669"/>
    <property type="project" value="UniProtKB-UniRule"/>
</dbReference>
<dbReference type="OrthoDB" id="9765713at2"/>
<comment type="subcellular location">
    <subcellularLocation>
        <location evidence="4">Periplasm</location>
    </subcellularLocation>
    <subcellularLocation>
        <location evidence="4">Secreted</location>
    </subcellularLocation>
</comment>
<dbReference type="CDD" id="cd13654">
    <property type="entry name" value="PBP2_phosphate_like_2"/>
    <property type="match status" value="1"/>
</dbReference>
<protein>
    <recommendedName>
        <fullName evidence="4">Phosphate-binding protein</fullName>
    </recommendedName>
</protein>
<dbReference type="InterPro" id="IPR050811">
    <property type="entry name" value="Phosphate_ABC_transporter"/>
</dbReference>
<dbReference type="PANTHER" id="PTHR30570">
    <property type="entry name" value="PERIPLASMIC PHOSPHATE BINDING COMPONENT OF PHOSPHATE ABC TRANSPORTER"/>
    <property type="match status" value="1"/>
</dbReference>
<feature type="signal peptide" evidence="4">
    <location>
        <begin position="1"/>
        <end position="26"/>
    </location>
</feature>
<keyword evidence="2 4" id="KW-0813">Transport</keyword>
<reference evidence="6 7" key="1">
    <citation type="journal article" date="2012" name="Int. J. Syst. Evol. Microbiol.">
        <title>Vibrio caribbeanicus sp. nov., isolated from the marine sponge Scleritoderma cyanea.</title>
        <authorList>
            <person name="Hoffmann M."/>
            <person name="Monday S.R."/>
            <person name="Allard M.W."/>
            <person name="Strain E.A."/>
            <person name="Whittaker P."/>
            <person name="Naum M."/>
            <person name="McCarthy P.J."/>
            <person name="Lopez J.V."/>
            <person name="Fischer M."/>
            <person name="Brown E.W."/>
        </authorList>
    </citation>
    <scope>NUCLEOTIDE SEQUENCE [LARGE SCALE GENOMIC DNA]</scope>
    <source>
        <strain evidence="7">DSMZ 21326</strain>
    </source>
</reference>
<accession>E8MDG5</accession>
<dbReference type="InterPro" id="IPR011862">
    <property type="entry name" value="Phos-bd"/>
</dbReference>
<dbReference type="Gene3D" id="3.40.190.10">
    <property type="entry name" value="Periplasmic binding protein-like II"/>
    <property type="match status" value="2"/>
</dbReference>
<evidence type="ECO:0000256" key="1">
    <source>
        <dbReference type="ARBA" id="ARBA00008725"/>
    </source>
</evidence>
<evidence type="ECO:0000313" key="6">
    <source>
        <dbReference type="EMBL" id="EGA67951.1"/>
    </source>
</evidence>
<feature type="chain" id="PRO_5027157753" description="Phosphate-binding protein" evidence="4">
    <location>
        <begin position="27"/>
        <end position="333"/>
    </location>
</feature>
<evidence type="ECO:0000256" key="4">
    <source>
        <dbReference type="RuleBase" id="RU367119"/>
    </source>
</evidence>
<dbReference type="SUPFAM" id="SSF53850">
    <property type="entry name" value="Periplasmic binding protein-like II"/>
    <property type="match status" value="1"/>
</dbReference>
<name>E8MDG5_PHOS4</name>
<dbReference type="GO" id="GO:0005576">
    <property type="term" value="C:extracellular region"/>
    <property type="evidence" value="ECO:0007669"/>
    <property type="project" value="UniProtKB-SubCell"/>
</dbReference>
<dbReference type="NCBIfam" id="TIGR02136">
    <property type="entry name" value="ptsS_2"/>
    <property type="match status" value="1"/>
</dbReference>
<gene>
    <name evidence="6" type="ORF">VISI1226_08489</name>
</gene>
<dbReference type="EMBL" id="AEVT01000122">
    <property type="protein sequence ID" value="EGA67951.1"/>
    <property type="molecule type" value="Genomic_DNA"/>
</dbReference>
<evidence type="ECO:0000256" key="2">
    <source>
        <dbReference type="ARBA" id="ARBA00022448"/>
    </source>
</evidence>
<evidence type="ECO:0000259" key="5">
    <source>
        <dbReference type="Pfam" id="PF12849"/>
    </source>
</evidence>